<dbReference type="RefSeq" id="XP_046058772.1">
    <property type="nucleotide sequence ID" value="XM_046207803.1"/>
</dbReference>
<dbReference type="Proteomes" id="UP000769157">
    <property type="component" value="Unassembled WGS sequence"/>
</dbReference>
<gene>
    <name evidence="1" type="ORF">OGAPHI_006509</name>
</gene>
<evidence type="ECO:0000313" key="1">
    <source>
        <dbReference type="EMBL" id="KAH3661659.1"/>
    </source>
</evidence>
<name>A0A9P8NY95_9ASCO</name>
<evidence type="ECO:0000313" key="2">
    <source>
        <dbReference type="Proteomes" id="UP000769157"/>
    </source>
</evidence>
<reference evidence="1" key="1">
    <citation type="journal article" date="2021" name="Open Biol.">
        <title>Shared evolutionary footprints suggest mitochondrial oxidative damage underlies multiple complex I losses in fungi.</title>
        <authorList>
            <person name="Schikora-Tamarit M.A."/>
            <person name="Marcet-Houben M."/>
            <person name="Nosek J."/>
            <person name="Gabaldon T."/>
        </authorList>
    </citation>
    <scope>NUCLEOTIDE SEQUENCE</scope>
    <source>
        <strain evidence="1">CBS6075</strain>
    </source>
</reference>
<dbReference type="EMBL" id="JAEUBE010000439">
    <property type="protein sequence ID" value="KAH3661659.1"/>
    <property type="molecule type" value="Genomic_DNA"/>
</dbReference>
<keyword evidence="2" id="KW-1185">Reference proteome</keyword>
<dbReference type="GeneID" id="70238473"/>
<protein>
    <submittedName>
        <fullName evidence="1">Uncharacterized protein</fullName>
    </submittedName>
</protein>
<reference evidence="1" key="2">
    <citation type="submission" date="2021-01" db="EMBL/GenBank/DDBJ databases">
        <authorList>
            <person name="Schikora-Tamarit M.A."/>
        </authorList>
    </citation>
    <scope>NUCLEOTIDE SEQUENCE</scope>
    <source>
        <strain evidence="1">CBS6075</strain>
    </source>
</reference>
<comment type="caution">
    <text evidence="1">The sequence shown here is derived from an EMBL/GenBank/DDBJ whole genome shotgun (WGS) entry which is preliminary data.</text>
</comment>
<sequence>MDLDEAAILGDWTYSLLVHQVELSVNLLPSIGNGSGVGQHTDSSAHVSKLRLWGLGWLLVANTNLESRWTPVNQLHSLLRLDHRNGVLNVSVDNVTSVKQTCSHVLTKSWVALDHLVAWLETSSSDFGNGVGLVGHSGLGHHWGVRDQWEVDSWVWHQVGLELVQVNVQRTVESQGCRHGRNNLGNQVVEVVEAWSGNVEVLTAHFVNGLVIDHEGTVSVLQSGVGGQNSVVRLNNRSRHLRSRVNCKLELGLLTVIVGELFQKQRSQSGTGTTSKRVCEQETLQTVTLVGHLSQSVANVVQ</sequence>
<proteinExistence type="predicted"/>
<accession>A0A9P8NY95</accession>
<dbReference type="AlphaFoldDB" id="A0A9P8NY95"/>
<organism evidence="1 2">
    <name type="scientific">Ogataea philodendri</name>
    <dbReference type="NCBI Taxonomy" id="1378263"/>
    <lineage>
        <taxon>Eukaryota</taxon>
        <taxon>Fungi</taxon>
        <taxon>Dikarya</taxon>
        <taxon>Ascomycota</taxon>
        <taxon>Saccharomycotina</taxon>
        <taxon>Pichiomycetes</taxon>
        <taxon>Pichiales</taxon>
        <taxon>Pichiaceae</taxon>
        <taxon>Ogataea</taxon>
    </lineage>
</organism>
<dbReference type="OrthoDB" id="69641at2759"/>